<dbReference type="GO" id="GO:0015288">
    <property type="term" value="F:porin activity"/>
    <property type="evidence" value="ECO:0007669"/>
    <property type="project" value="TreeGrafter"/>
</dbReference>
<accession>A0A434AX59</accession>
<dbReference type="GO" id="GO:0009279">
    <property type="term" value="C:cell outer membrane"/>
    <property type="evidence" value="ECO:0007669"/>
    <property type="project" value="UniProtKB-SubCell"/>
</dbReference>
<gene>
    <name evidence="7" type="ORF">DLK05_04680</name>
</gene>
<keyword evidence="6" id="KW-0175">Coiled coil</keyword>
<reference evidence="7 8" key="1">
    <citation type="submission" date="2018-11" db="EMBL/GenBank/DDBJ databases">
        <title>Parancylomarina longa gen. nov., sp. nov., isolated from sediments of southern Okinawa.</title>
        <authorList>
            <person name="Fu T."/>
        </authorList>
    </citation>
    <scope>NUCLEOTIDE SEQUENCE [LARGE SCALE GENOMIC DNA]</scope>
    <source>
        <strain evidence="7 8">T3-2 S1-C</strain>
    </source>
</reference>
<dbReference type="Proteomes" id="UP000282985">
    <property type="component" value="Unassembled WGS sequence"/>
</dbReference>
<evidence type="ECO:0000256" key="6">
    <source>
        <dbReference type="SAM" id="Coils"/>
    </source>
</evidence>
<feature type="coiled-coil region" evidence="6">
    <location>
        <begin position="221"/>
        <end position="248"/>
    </location>
</feature>
<sequence>MKFSDEEITGYKFWFLFLTRNNKMKNLFLSLIVIIGFNQNTYAQNSLQHYIKIAEQNSPLINKSKNDNKILSLDLKQIRSILSKPTINLEANVLFAPIISQDNKHDKLQLISEGANSYNGYDLSYSDGGQYQSFVSINQPLLNGSLSKLHKQKTDISTRLNDNTIKLTQHELEQLVRHQYILCLKAEKQAKLSNTLFLGLQKQLRIMNKLVENAIYKQTDLMLMQIEIRNYEIQYQQYRTEYRNSLSDLNLLCGIRDTSTVKIQDVHFELQTKADEQSPFLKKYELDSLRIQTDQMLFNQKYKPHLNVFANAGMNAVYQPSLKRFGMAVGANLSWNIFDGNQKKIEHSKSVIKLQILDFEKQNFINRNQIYKNKFLTQIQLIENSIKITKDQLEEYQKLMKVYSFELSQAQISIMDFKNLIRDISAKKQESLLLEMQKQALISSYNYWNF</sequence>
<dbReference type="PANTHER" id="PTHR30026">
    <property type="entry name" value="OUTER MEMBRANE PROTEIN TOLC"/>
    <property type="match status" value="1"/>
</dbReference>
<comment type="subcellular location">
    <subcellularLocation>
        <location evidence="1">Cell outer membrane</location>
    </subcellularLocation>
</comment>
<keyword evidence="3" id="KW-0812">Transmembrane</keyword>
<organism evidence="7 8">
    <name type="scientific">Ancylomarina longa</name>
    <dbReference type="NCBI Taxonomy" id="2487017"/>
    <lineage>
        <taxon>Bacteria</taxon>
        <taxon>Pseudomonadati</taxon>
        <taxon>Bacteroidota</taxon>
        <taxon>Bacteroidia</taxon>
        <taxon>Marinilabiliales</taxon>
        <taxon>Marinifilaceae</taxon>
        <taxon>Ancylomarina</taxon>
    </lineage>
</organism>
<dbReference type="InterPro" id="IPR051906">
    <property type="entry name" value="TolC-like"/>
</dbReference>
<evidence type="ECO:0000313" key="8">
    <source>
        <dbReference type="Proteomes" id="UP000282985"/>
    </source>
</evidence>
<evidence type="ECO:0000256" key="4">
    <source>
        <dbReference type="ARBA" id="ARBA00023136"/>
    </source>
</evidence>
<evidence type="ECO:0000256" key="2">
    <source>
        <dbReference type="ARBA" id="ARBA00022452"/>
    </source>
</evidence>
<protein>
    <submittedName>
        <fullName evidence="7">TolC family protein</fullName>
    </submittedName>
</protein>
<dbReference type="RefSeq" id="WP_127342836.1">
    <property type="nucleotide sequence ID" value="NZ_RJJX01000004.1"/>
</dbReference>
<keyword evidence="2" id="KW-1134">Transmembrane beta strand</keyword>
<dbReference type="Gene3D" id="1.20.1600.10">
    <property type="entry name" value="Outer membrane efflux proteins (OEP)"/>
    <property type="match status" value="1"/>
</dbReference>
<evidence type="ECO:0000256" key="1">
    <source>
        <dbReference type="ARBA" id="ARBA00004442"/>
    </source>
</evidence>
<proteinExistence type="predicted"/>
<dbReference type="SUPFAM" id="SSF56954">
    <property type="entry name" value="Outer membrane efflux proteins (OEP)"/>
    <property type="match status" value="1"/>
</dbReference>
<evidence type="ECO:0000313" key="7">
    <source>
        <dbReference type="EMBL" id="RUT79116.1"/>
    </source>
</evidence>
<dbReference type="GO" id="GO:0015562">
    <property type="term" value="F:efflux transmembrane transporter activity"/>
    <property type="evidence" value="ECO:0007669"/>
    <property type="project" value="InterPro"/>
</dbReference>
<comment type="caution">
    <text evidence="7">The sequence shown here is derived from an EMBL/GenBank/DDBJ whole genome shotgun (WGS) entry which is preliminary data.</text>
</comment>
<dbReference type="EMBL" id="RJJX01000004">
    <property type="protein sequence ID" value="RUT79116.1"/>
    <property type="molecule type" value="Genomic_DNA"/>
</dbReference>
<name>A0A434AX59_9BACT</name>
<dbReference type="AlphaFoldDB" id="A0A434AX59"/>
<keyword evidence="4" id="KW-0472">Membrane</keyword>
<keyword evidence="5" id="KW-0998">Cell outer membrane</keyword>
<evidence type="ECO:0000256" key="3">
    <source>
        <dbReference type="ARBA" id="ARBA00022692"/>
    </source>
</evidence>
<dbReference type="OrthoDB" id="1091220at2"/>
<dbReference type="GO" id="GO:1990281">
    <property type="term" value="C:efflux pump complex"/>
    <property type="evidence" value="ECO:0007669"/>
    <property type="project" value="TreeGrafter"/>
</dbReference>
<evidence type="ECO:0000256" key="5">
    <source>
        <dbReference type="ARBA" id="ARBA00023237"/>
    </source>
</evidence>
<dbReference type="PANTHER" id="PTHR30026:SF20">
    <property type="entry name" value="OUTER MEMBRANE PROTEIN TOLC"/>
    <property type="match status" value="1"/>
</dbReference>
<keyword evidence="8" id="KW-1185">Reference proteome</keyword>